<evidence type="ECO:0000256" key="4">
    <source>
        <dbReference type="ARBA" id="ARBA00023065"/>
    </source>
</evidence>
<protein>
    <submittedName>
        <fullName evidence="9">Efflux transporter periplasmic adaptor subunit</fullName>
    </submittedName>
</protein>
<evidence type="ECO:0000259" key="8">
    <source>
        <dbReference type="Pfam" id="PF25975"/>
    </source>
</evidence>
<dbReference type="NCBIfam" id="TIGR01730">
    <property type="entry name" value="RND_mfp"/>
    <property type="match status" value="1"/>
</dbReference>
<comment type="caution">
    <text evidence="9">The sequence shown here is derived from an EMBL/GenBank/DDBJ whole genome shotgun (WGS) entry which is preliminary data.</text>
</comment>
<dbReference type="InterPro" id="IPR058649">
    <property type="entry name" value="CzcB_C"/>
</dbReference>
<dbReference type="Gene3D" id="2.40.420.20">
    <property type="match status" value="1"/>
</dbReference>
<feature type="domain" description="CusB-like barrel-sandwich hybrid" evidence="6">
    <location>
        <begin position="136"/>
        <end position="265"/>
    </location>
</feature>
<keyword evidence="4" id="KW-0406">Ion transport</keyword>
<evidence type="ECO:0000256" key="2">
    <source>
        <dbReference type="ARBA" id="ARBA00022448"/>
    </source>
</evidence>
<dbReference type="AlphaFoldDB" id="A0A1T1AMK0"/>
<dbReference type="Gene3D" id="2.40.50.100">
    <property type="match status" value="1"/>
</dbReference>
<feature type="domain" description="CusB-like beta-barrel" evidence="7">
    <location>
        <begin position="271"/>
        <end position="345"/>
    </location>
</feature>
<dbReference type="InterPro" id="IPR058790">
    <property type="entry name" value="BSH_CusB"/>
</dbReference>
<dbReference type="PANTHER" id="PTHR30097">
    <property type="entry name" value="CATION EFFLUX SYSTEM PROTEIN CUSB"/>
    <property type="match status" value="1"/>
</dbReference>
<dbReference type="FunFam" id="2.40.420.20:FF:000003">
    <property type="entry name" value="Cation efflux system protein cusB"/>
    <property type="match status" value="1"/>
</dbReference>
<dbReference type="InterPro" id="IPR051909">
    <property type="entry name" value="MFP_Cation_Efflux"/>
</dbReference>
<dbReference type="GO" id="GO:0016020">
    <property type="term" value="C:membrane"/>
    <property type="evidence" value="ECO:0007669"/>
    <property type="project" value="InterPro"/>
</dbReference>
<dbReference type="Pfam" id="PF25954">
    <property type="entry name" value="Beta-barrel_RND_2"/>
    <property type="match status" value="1"/>
</dbReference>
<dbReference type="PANTHER" id="PTHR30097:SF15">
    <property type="entry name" value="CATION EFFLUX SYSTEM PROTEIN CUSB"/>
    <property type="match status" value="1"/>
</dbReference>
<feature type="domain" description="CzcB-like C-terminal circularly permuted SH3-like" evidence="8">
    <location>
        <begin position="353"/>
        <end position="413"/>
    </location>
</feature>
<name>A0A1T1AMK0_RHOFE</name>
<evidence type="ECO:0000256" key="5">
    <source>
        <dbReference type="SAM" id="MobiDB-lite"/>
    </source>
</evidence>
<keyword evidence="3" id="KW-0732">Signal</keyword>
<dbReference type="STRING" id="28066.RF819_00485"/>
<dbReference type="FunFam" id="2.40.30.170:FF:000010">
    <property type="entry name" value="Efflux RND transporter periplasmic adaptor subunit"/>
    <property type="match status" value="1"/>
</dbReference>
<evidence type="ECO:0000256" key="3">
    <source>
        <dbReference type="ARBA" id="ARBA00022729"/>
    </source>
</evidence>
<dbReference type="Pfam" id="PF25919">
    <property type="entry name" value="BSH_CusB"/>
    <property type="match status" value="1"/>
</dbReference>
<dbReference type="Gene3D" id="2.40.30.170">
    <property type="match status" value="1"/>
</dbReference>
<dbReference type="RefSeq" id="WP_078363161.1">
    <property type="nucleotide sequence ID" value="NZ_MTJN01000002.1"/>
</dbReference>
<dbReference type="Pfam" id="PF25975">
    <property type="entry name" value="CzcB_C"/>
    <property type="match status" value="1"/>
</dbReference>
<evidence type="ECO:0000313" key="9">
    <source>
        <dbReference type="EMBL" id="OOV05382.1"/>
    </source>
</evidence>
<evidence type="ECO:0000256" key="1">
    <source>
        <dbReference type="ARBA" id="ARBA00009477"/>
    </source>
</evidence>
<dbReference type="Proteomes" id="UP000190750">
    <property type="component" value="Unassembled WGS sequence"/>
</dbReference>
<gene>
    <name evidence="9" type="ORF">RF819_00485</name>
</gene>
<dbReference type="GO" id="GO:0030288">
    <property type="term" value="C:outer membrane-bounded periplasmic space"/>
    <property type="evidence" value="ECO:0007669"/>
    <property type="project" value="TreeGrafter"/>
</dbReference>
<comment type="similarity">
    <text evidence="1">Belongs to the membrane fusion protein (MFP) (TC 8.A.1) family.</text>
</comment>
<feature type="compositionally biased region" description="Low complexity" evidence="5">
    <location>
        <begin position="434"/>
        <end position="449"/>
    </location>
</feature>
<dbReference type="InterPro" id="IPR058792">
    <property type="entry name" value="Beta-barrel_RND_2"/>
</dbReference>
<dbReference type="GO" id="GO:0015679">
    <property type="term" value="P:plasma membrane copper ion transport"/>
    <property type="evidence" value="ECO:0007669"/>
    <property type="project" value="TreeGrafter"/>
</dbReference>
<dbReference type="InterPro" id="IPR021647">
    <property type="entry name" value="CusF_Ec"/>
</dbReference>
<evidence type="ECO:0000313" key="10">
    <source>
        <dbReference type="Proteomes" id="UP000190750"/>
    </source>
</evidence>
<evidence type="ECO:0000259" key="7">
    <source>
        <dbReference type="Pfam" id="PF25954"/>
    </source>
</evidence>
<dbReference type="OrthoDB" id="9806939at2"/>
<dbReference type="InterPro" id="IPR042230">
    <property type="entry name" value="CusF_sf"/>
</dbReference>
<proteinExistence type="inferred from homology"/>
<dbReference type="GO" id="GO:0022857">
    <property type="term" value="F:transmembrane transporter activity"/>
    <property type="evidence" value="ECO:0007669"/>
    <property type="project" value="InterPro"/>
</dbReference>
<organism evidence="9 10">
    <name type="scientific">Rhodoferax fermentans</name>
    <dbReference type="NCBI Taxonomy" id="28066"/>
    <lineage>
        <taxon>Bacteria</taxon>
        <taxon>Pseudomonadati</taxon>
        <taxon>Pseudomonadota</taxon>
        <taxon>Betaproteobacteria</taxon>
        <taxon>Burkholderiales</taxon>
        <taxon>Comamonadaceae</taxon>
        <taxon>Rhodoferax</taxon>
    </lineage>
</organism>
<reference evidence="9 10" key="1">
    <citation type="submission" date="2017-01" db="EMBL/GenBank/DDBJ databases">
        <title>Genome sequencing of Rhodoferax fermentans JCM 7819.</title>
        <authorList>
            <person name="Kim Y.J."/>
            <person name="Farh M.E.-A."/>
            <person name="Yang D.-C."/>
        </authorList>
    </citation>
    <scope>NUCLEOTIDE SEQUENCE [LARGE SCALE GENOMIC DNA]</scope>
    <source>
        <strain evidence="9 10">JCM 7819</strain>
    </source>
</reference>
<dbReference type="SUPFAM" id="SSF111369">
    <property type="entry name" value="HlyD-like secretion proteins"/>
    <property type="match status" value="1"/>
</dbReference>
<keyword evidence="2" id="KW-0813">Transport</keyword>
<dbReference type="GO" id="GO:0046914">
    <property type="term" value="F:transition metal ion binding"/>
    <property type="evidence" value="ECO:0007669"/>
    <property type="project" value="TreeGrafter"/>
</dbReference>
<dbReference type="Pfam" id="PF11604">
    <property type="entry name" value="CusF_Ec"/>
    <property type="match status" value="1"/>
</dbReference>
<keyword evidence="10" id="KW-1185">Reference proteome</keyword>
<dbReference type="InterPro" id="IPR006143">
    <property type="entry name" value="RND_pump_MFP"/>
</dbReference>
<dbReference type="EMBL" id="MTJN01000002">
    <property type="protein sequence ID" value="OOV05382.1"/>
    <property type="molecule type" value="Genomic_DNA"/>
</dbReference>
<dbReference type="GO" id="GO:0060003">
    <property type="term" value="P:copper ion export"/>
    <property type="evidence" value="ECO:0007669"/>
    <property type="project" value="TreeGrafter"/>
</dbReference>
<sequence length="537" mass="56616">MKSGAAISVGVIALVAAVGSGYWLGQSGKAAQHAPTAAVQATGAPDTPKQPKLLYYRNPMGLPDTSPVPKKDPMGMDYIAVFEGASTDDSAASPNQVNISTQKVQKLGVRAEAAQLRSLDRTIHAAGRVEPDERRIAMISPKFEGYVERLHVNVTGQYVAKGQPLFEVYSPELVSAQREYAIAVQGAASLKGADSSAQLGMGRLVESSLQRLKNWDISEEQIKALVASGDTRRTMTFRSPVSGIVTEKKAVQGMRFMPGDALYQVSDLSAVWVVADVFEQDLGLVRTGAKAQVRITAYPDKLFEGKVTYVYPTLKAETRTVPVRVEMANPGGLLKPGMFAQMELQVSGKAQAVTVPVSAVIDSGTRQIVLVQLKEGRFEPREVKLGARSDTYVEVIDGVKEGEQVVVAANFLIDAESNLKAAIGGFAGAATPNSAAPAASGAAGPASAGHQAQGTVEEVDAKTGTVSIAHGPIASLKWPAMTMEFNVANEALLKTLKPGAKVAVEFVERQPGEWVITSVKPLTAGQASTGSDAHAGH</sequence>
<evidence type="ECO:0000259" key="6">
    <source>
        <dbReference type="Pfam" id="PF25919"/>
    </source>
</evidence>
<accession>A0A1T1AMK0</accession>
<dbReference type="Gene3D" id="2.40.50.320">
    <property type="entry name" value="Copper binding periplasmic protein CusF"/>
    <property type="match status" value="1"/>
</dbReference>
<feature type="region of interest" description="Disordered" evidence="5">
    <location>
        <begin position="434"/>
        <end position="453"/>
    </location>
</feature>